<protein>
    <submittedName>
        <fullName evidence="1">Biliverdin-producing heme oxygenase</fullName>
    </submittedName>
</protein>
<dbReference type="SUPFAM" id="SSF48613">
    <property type="entry name" value="Heme oxygenase-like"/>
    <property type="match status" value="1"/>
</dbReference>
<dbReference type="Proteomes" id="UP000318681">
    <property type="component" value="Unassembled WGS sequence"/>
</dbReference>
<dbReference type="Gene3D" id="1.20.910.10">
    <property type="entry name" value="Heme oxygenase-like"/>
    <property type="match status" value="1"/>
</dbReference>
<organism evidence="1 2">
    <name type="scientific">Alterirhizorhabdus solaris</name>
    <dbReference type="NCBI Taxonomy" id="2529389"/>
    <lineage>
        <taxon>Bacteria</taxon>
        <taxon>Pseudomonadati</taxon>
        <taxon>Pseudomonadota</taxon>
        <taxon>Alphaproteobacteria</taxon>
        <taxon>Sphingomonadales</taxon>
        <taxon>Rhizorhabdaceae</taxon>
        <taxon>Alterirhizorhabdus</taxon>
    </lineage>
</organism>
<dbReference type="RefSeq" id="WP_145154137.1">
    <property type="nucleotide sequence ID" value="NZ_VNIM01000077.1"/>
</dbReference>
<dbReference type="InterPro" id="IPR016084">
    <property type="entry name" value="Haem_Oase-like_multi-hlx"/>
</dbReference>
<gene>
    <name evidence="1" type="ORF">FOY91_15915</name>
</gene>
<evidence type="ECO:0000313" key="2">
    <source>
        <dbReference type="Proteomes" id="UP000318681"/>
    </source>
</evidence>
<dbReference type="AlphaFoldDB" id="A0A558QXI7"/>
<dbReference type="EMBL" id="VNIM01000077">
    <property type="protein sequence ID" value="TVV71873.1"/>
    <property type="molecule type" value="Genomic_DNA"/>
</dbReference>
<dbReference type="CDD" id="cd19166">
    <property type="entry name" value="HemeO-bac"/>
    <property type="match status" value="1"/>
</dbReference>
<sequence>MSLRADLRGATADDHNRLDAVFGQYDLADAAAYRRFLRAHARALQPVETAIAGSAATHAWQPRVPLIAADLAALGEPMPEAMTIDPPGAARLWGMRYVVEGSRLGGAMLARQVGAGLPAAYLGAQHGKGEWRGFLEALEGAGDAGGAEWRAEAGGGAQAAFALFAASAAQEATDGPR</sequence>
<proteinExistence type="predicted"/>
<name>A0A558QXI7_9SPHN</name>
<comment type="caution">
    <text evidence="1">The sequence shown here is derived from an EMBL/GenBank/DDBJ whole genome shotgun (WGS) entry which is preliminary data.</text>
</comment>
<keyword evidence="2" id="KW-1185">Reference proteome</keyword>
<dbReference type="OrthoDB" id="9149607at2"/>
<reference evidence="1 2" key="1">
    <citation type="submission" date="2019-07" db="EMBL/GenBank/DDBJ databases">
        <title>Sphingomonas solaris sp. nov., isolated from a solar panel from Boston, Massachusetts.</title>
        <authorList>
            <person name="Tanner K."/>
            <person name="Pascual J."/>
            <person name="Mancuso C."/>
            <person name="Pereto J."/>
            <person name="Khalil A."/>
            <person name="Vilanova C."/>
        </authorList>
    </citation>
    <scope>NUCLEOTIDE SEQUENCE [LARGE SCALE GENOMIC DNA]</scope>
    <source>
        <strain evidence="1 2">R4DWN</strain>
    </source>
</reference>
<evidence type="ECO:0000313" key="1">
    <source>
        <dbReference type="EMBL" id="TVV71873.1"/>
    </source>
</evidence>
<accession>A0A558QXI7</accession>